<evidence type="ECO:0000313" key="8">
    <source>
        <dbReference type="Proteomes" id="UP000199585"/>
    </source>
</evidence>
<accession>A0A1H8A5M8</accession>
<evidence type="ECO:0000256" key="4">
    <source>
        <dbReference type="ARBA" id="ARBA00035177"/>
    </source>
</evidence>
<dbReference type="InterPro" id="IPR000271">
    <property type="entry name" value="Ribosomal_bL34"/>
</dbReference>
<dbReference type="Gene3D" id="1.10.287.3980">
    <property type="match status" value="1"/>
</dbReference>
<reference evidence="7 8" key="1">
    <citation type="submission" date="2016-10" db="EMBL/GenBank/DDBJ databases">
        <authorList>
            <person name="de Groot N.N."/>
        </authorList>
    </citation>
    <scope>NUCLEOTIDE SEQUENCE [LARGE SCALE GENOMIC DNA]</scope>
    <source>
        <strain evidence="7 8">DSM 16213</strain>
    </source>
</reference>
<proteinExistence type="inferred from homology"/>
<keyword evidence="8" id="KW-1185">Reference proteome</keyword>
<dbReference type="GeneID" id="97889803"/>
<feature type="compositionally biased region" description="Basic residues" evidence="6">
    <location>
        <begin position="10"/>
        <end position="19"/>
    </location>
</feature>
<evidence type="ECO:0000313" key="7">
    <source>
        <dbReference type="EMBL" id="SEM66000.1"/>
    </source>
</evidence>
<evidence type="ECO:0000256" key="3">
    <source>
        <dbReference type="ARBA" id="ARBA00023274"/>
    </source>
</evidence>
<dbReference type="PANTHER" id="PTHR14503:SF4">
    <property type="entry name" value="LARGE RIBOSOMAL SUBUNIT PROTEIN BL34M"/>
    <property type="match status" value="1"/>
</dbReference>
<feature type="region of interest" description="Disordered" evidence="6">
    <location>
        <begin position="1"/>
        <end position="23"/>
    </location>
</feature>
<dbReference type="GO" id="GO:0005840">
    <property type="term" value="C:ribosome"/>
    <property type="evidence" value="ECO:0007669"/>
    <property type="project" value="UniProtKB-KW"/>
</dbReference>
<dbReference type="AlphaFoldDB" id="A0A1H8A5M8"/>
<dbReference type="EMBL" id="FOCI01000003">
    <property type="protein sequence ID" value="SEM66000.1"/>
    <property type="molecule type" value="Genomic_DNA"/>
</dbReference>
<evidence type="ECO:0000256" key="1">
    <source>
        <dbReference type="ARBA" id="ARBA00010111"/>
    </source>
</evidence>
<dbReference type="InterPro" id="IPR020939">
    <property type="entry name" value="Ribosomal_bL34_CS"/>
</dbReference>
<evidence type="ECO:0000256" key="2">
    <source>
        <dbReference type="ARBA" id="ARBA00022980"/>
    </source>
</evidence>
<organism evidence="7 8">
    <name type="scientific">Loktanella fryxellensis</name>
    <dbReference type="NCBI Taxonomy" id="245187"/>
    <lineage>
        <taxon>Bacteria</taxon>
        <taxon>Pseudomonadati</taxon>
        <taxon>Pseudomonadota</taxon>
        <taxon>Alphaproteobacteria</taxon>
        <taxon>Rhodobacterales</taxon>
        <taxon>Roseobacteraceae</taxon>
        <taxon>Loktanella</taxon>
    </lineage>
</organism>
<name>A0A1H8A5M8_9RHOB</name>
<dbReference type="Pfam" id="PF00468">
    <property type="entry name" value="Ribosomal_L34"/>
    <property type="match status" value="1"/>
</dbReference>
<dbReference type="HAMAP" id="MF_00391">
    <property type="entry name" value="Ribosomal_bL34"/>
    <property type="match status" value="1"/>
</dbReference>
<dbReference type="NCBIfam" id="TIGR01030">
    <property type="entry name" value="rpmH_bact"/>
    <property type="match status" value="1"/>
</dbReference>
<dbReference type="PANTHER" id="PTHR14503">
    <property type="entry name" value="MITOCHONDRIAL RIBOSOMAL PROTEIN 34 FAMILY MEMBER"/>
    <property type="match status" value="1"/>
</dbReference>
<dbReference type="FunFam" id="1.10.287.3980:FF:000001">
    <property type="entry name" value="Mitochondrial ribosomal protein L34"/>
    <property type="match status" value="1"/>
</dbReference>
<dbReference type="RefSeq" id="WP_072858510.1">
    <property type="nucleotide sequence ID" value="NZ_FOCI01000003.1"/>
</dbReference>
<sequence length="44" mass="5079">MKRTFQPSNRVRKNRHGFRARMATPSGRKIINARRAKGRAKLSA</sequence>
<keyword evidence="3 5" id="KW-0687">Ribonucleoprotein</keyword>
<protein>
    <recommendedName>
        <fullName evidence="4 5">Large ribosomal subunit protein bL34</fullName>
    </recommendedName>
</protein>
<dbReference type="GO" id="GO:0006412">
    <property type="term" value="P:translation"/>
    <property type="evidence" value="ECO:0007669"/>
    <property type="project" value="UniProtKB-UniRule"/>
</dbReference>
<evidence type="ECO:0000256" key="5">
    <source>
        <dbReference type="HAMAP-Rule" id="MF_00391"/>
    </source>
</evidence>
<evidence type="ECO:0000256" key="6">
    <source>
        <dbReference type="SAM" id="MobiDB-lite"/>
    </source>
</evidence>
<dbReference type="OrthoDB" id="9804164at2"/>
<dbReference type="PROSITE" id="PS00784">
    <property type="entry name" value="RIBOSOMAL_L34"/>
    <property type="match status" value="1"/>
</dbReference>
<comment type="similarity">
    <text evidence="1 5">Belongs to the bacterial ribosomal protein bL34 family.</text>
</comment>
<keyword evidence="2 5" id="KW-0689">Ribosomal protein</keyword>
<gene>
    <name evidence="5" type="primary">rpmH</name>
    <name evidence="7" type="ORF">SAMN04488003_10327</name>
</gene>
<dbReference type="STRING" id="245187.SAMN04488003_10327"/>
<dbReference type="GO" id="GO:0003735">
    <property type="term" value="F:structural constituent of ribosome"/>
    <property type="evidence" value="ECO:0007669"/>
    <property type="project" value="InterPro"/>
</dbReference>
<dbReference type="GO" id="GO:1990904">
    <property type="term" value="C:ribonucleoprotein complex"/>
    <property type="evidence" value="ECO:0007669"/>
    <property type="project" value="UniProtKB-KW"/>
</dbReference>
<dbReference type="Proteomes" id="UP000199585">
    <property type="component" value="Unassembled WGS sequence"/>
</dbReference>